<evidence type="ECO:0000313" key="6">
    <source>
        <dbReference type="EMBL" id="TWI83215.1"/>
    </source>
</evidence>
<dbReference type="SUPFAM" id="SSF46458">
    <property type="entry name" value="Globin-like"/>
    <property type="match status" value="1"/>
</dbReference>
<dbReference type="EMBL" id="VLLE01000003">
    <property type="protein sequence ID" value="TWI83215.1"/>
    <property type="molecule type" value="Genomic_DNA"/>
</dbReference>
<dbReference type="Proteomes" id="UP000316167">
    <property type="component" value="Unassembled WGS sequence"/>
</dbReference>
<evidence type="ECO:0000256" key="3">
    <source>
        <dbReference type="ARBA" id="ARBA00022723"/>
    </source>
</evidence>
<dbReference type="RefSeq" id="WP_144885292.1">
    <property type="nucleotide sequence ID" value="NZ_VLLE01000003.1"/>
</dbReference>
<dbReference type="Pfam" id="PF01152">
    <property type="entry name" value="Bac_globin"/>
    <property type="match status" value="1"/>
</dbReference>
<dbReference type="InterPro" id="IPR001486">
    <property type="entry name" value="Hemoglobin_trunc"/>
</dbReference>
<evidence type="ECO:0000313" key="7">
    <source>
        <dbReference type="Proteomes" id="UP000316167"/>
    </source>
</evidence>
<dbReference type="OrthoDB" id="25954at2"/>
<accession>A0A562SPL0</accession>
<feature type="binding site" description="distal binding residue" evidence="5">
    <location>
        <position position="69"/>
    </location>
    <ligand>
        <name>heme</name>
        <dbReference type="ChEBI" id="CHEBI:30413"/>
    </ligand>
    <ligandPart>
        <name>Fe</name>
        <dbReference type="ChEBI" id="CHEBI:18248"/>
    </ligandPart>
</feature>
<dbReference type="InterPro" id="IPR012292">
    <property type="entry name" value="Globin/Proto"/>
</dbReference>
<organism evidence="6 7">
    <name type="scientific">Lacibacter cauensis</name>
    <dbReference type="NCBI Taxonomy" id="510947"/>
    <lineage>
        <taxon>Bacteria</taxon>
        <taxon>Pseudomonadati</taxon>
        <taxon>Bacteroidota</taxon>
        <taxon>Chitinophagia</taxon>
        <taxon>Chitinophagales</taxon>
        <taxon>Chitinophagaceae</taxon>
        <taxon>Lacibacter</taxon>
    </lineage>
</organism>
<dbReference type="AlphaFoldDB" id="A0A562SPL0"/>
<dbReference type="InterPro" id="IPR009050">
    <property type="entry name" value="Globin-like_sf"/>
</dbReference>
<proteinExistence type="predicted"/>
<protein>
    <submittedName>
        <fullName evidence="6">Hemoglobin</fullName>
    </submittedName>
</protein>
<comment type="caution">
    <text evidence="6">The sequence shown here is derived from an EMBL/GenBank/DDBJ whole genome shotgun (WGS) entry which is preliminary data.</text>
</comment>
<keyword evidence="1" id="KW-0813">Transport</keyword>
<sequence length="128" mass="15144">MKQDIRNREDIRLLMERFYDKLLADESISYLFTDVAKINLDEHFPVLVDFWDSILFQADTYQKNAMKPHVDLHQQSPLQAHHFKTWLGYFIATVNELFEGEKAELARQRATSIATVMQIKVIEMKNKL</sequence>
<dbReference type="GO" id="GO:0020037">
    <property type="term" value="F:heme binding"/>
    <property type="evidence" value="ECO:0007669"/>
    <property type="project" value="InterPro"/>
</dbReference>
<feature type="binding site" description="distal binding residue" evidence="5">
    <location>
        <position position="43"/>
    </location>
    <ligand>
        <name>heme</name>
        <dbReference type="ChEBI" id="CHEBI:30413"/>
    </ligand>
    <ligandPart>
        <name>Fe</name>
        <dbReference type="ChEBI" id="CHEBI:18248"/>
    </ligandPart>
</feature>
<reference evidence="6 7" key="1">
    <citation type="journal article" date="2015" name="Stand. Genomic Sci.">
        <title>Genomic Encyclopedia of Bacterial and Archaeal Type Strains, Phase III: the genomes of soil and plant-associated and newly described type strains.</title>
        <authorList>
            <person name="Whitman W.B."/>
            <person name="Woyke T."/>
            <person name="Klenk H.P."/>
            <person name="Zhou Y."/>
            <person name="Lilburn T.G."/>
            <person name="Beck B.J."/>
            <person name="De Vos P."/>
            <person name="Vandamme P."/>
            <person name="Eisen J.A."/>
            <person name="Garrity G."/>
            <person name="Hugenholtz P."/>
            <person name="Kyrpides N.C."/>
        </authorList>
    </citation>
    <scope>NUCLEOTIDE SEQUENCE [LARGE SCALE GENOMIC DNA]</scope>
    <source>
        <strain evidence="6 7">CGMCC 1.7271</strain>
    </source>
</reference>
<keyword evidence="4 5" id="KW-0408">Iron</keyword>
<dbReference type="Gene3D" id="1.10.490.10">
    <property type="entry name" value="Globins"/>
    <property type="match status" value="1"/>
</dbReference>
<gene>
    <name evidence="6" type="ORF">IQ13_1321</name>
</gene>
<dbReference type="GO" id="GO:0046872">
    <property type="term" value="F:metal ion binding"/>
    <property type="evidence" value="ECO:0007669"/>
    <property type="project" value="UniProtKB-KW"/>
</dbReference>
<dbReference type="CDD" id="cd08916">
    <property type="entry name" value="TrHb3_P"/>
    <property type="match status" value="1"/>
</dbReference>
<evidence type="ECO:0000256" key="5">
    <source>
        <dbReference type="PIRSR" id="PIRSR601486-1"/>
    </source>
</evidence>
<evidence type="ECO:0000256" key="2">
    <source>
        <dbReference type="ARBA" id="ARBA00022617"/>
    </source>
</evidence>
<keyword evidence="3 5" id="KW-0479">Metal-binding</keyword>
<evidence type="ECO:0000256" key="1">
    <source>
        <dbReference type="ARBA" id="ARBA00022448"/>
    </source>
</evidence>
<evidence type="ECO:0000256" key="4">
    <source>
        <dbReference type="ARBA" id="ARBA00023004"/>
    </source>
</evidence>
<keyword evidence="2 5" id="KW-0349">Heme</keyword>
<keyword evidence="7" id="KW-1185">Reference proteome</keyword>
<name>A0A562SPL0_9BACT</name>
<dbReference type="GO" id="GO:0019825">
    <property type="term" value="F:oxygen binding"/>
    <property type="evidence" value="ECO:0007669"/>
    <property type="project" value="InterPro"/>
</dbReference>